<feature type="compositionally biased region" description="Basic and acidic residues" evidence="1">
    <location>
        <begin position="45"/>
        <end position="57"/>
    </location>
</feature>
<dbReference type="EnsemblPlants" id="Pp3c12_19070V3.4">
    <property type="protein sequence ID" value="Pp3c12_19070V3.4"/>
    <property type="gene ID" value="Pp3c12_19070"/>
</dbReference>
<dbReference type="PaxDb" id="3218-PP1S46_95V6.1"/>
<feature type="region of interest" description="Disordered" evidence="1">
    <location>
        <begin position="498"/>
        <end position="536"/>
    </location>
</feature>
<dbReference type="Proteomes" id="UP000006727">
    <property type="component" value="Chromosome 12"/>
</dbReference>
<dbReference type="EnsemblPlants" id="Pp3c12_19070V3.2">
    <property type="protein sequence ID" value="Pp3c12_19070V3.2"/>
    <property type="gene ID" value="Pp3c12_19070"/>
</dbReference>
<feature type="compositionally biased region" description="Polar residues" evidence="1">
    <location>
        <begin position="25"/>
        <end position="43"/>
    </location>
</feature>
<evidence type="ECO:0000313" key="2">
    <source>
        <dbReference type="EMBL" id="PNR44103.1"/>
    </source>
</evidence>
<reference evidence="3" key="3">
    <citation type="submission" date="2020-12" db="UniProtKB">
        <authorList>
            <consortium name="EnsemblPlants"/>
        </authorList>
    </citation>
    <scope>IDENTIFICATION</scope>
</reference>
<dbReference type="Gramene" id="Pp3c12_19070V3.5">
    <property type="protein sequence ID" value="Pp3c12_19070V3.5"/>
    <property type="gene ID" value="Pp3c12_19070"/>
</dbReference>
<protein>
    <submittedName>
        <fullName evidence="2 3">Uncharacterized protein</fullName>
    </submittedName>
</protein>
<dbReference type="RefSeq" id="XP_073393627.1">
    <property type="nucleotide sequence ID" value="XM_073537526.1"/>
</dbReference>
<dbReference type="EMBL" id="ABEU02000012">
    <property type="protein sequence ID" value="PNR44103.1"/>
    <property type="molecule type" value="Genomic_DNA"/>
</dbReference>
<feature type="compositionally biased region" description="Polar residues" evidence="1">
    <location>
        <begin position="398"/>
        <end position="410"/>
    </location>
</feature>
<evidence type="ECO:0000313" key="3">
    <source>
        <dbReference type="EnsemblPlants" id="Pp3c12_19070V3.1"/>
    </source>
</evidence>
<dbReference type="Gramene" id="Pp3c12_19070V3.2">
    <property type="protein sequence ID" value="Pp3c12_19070V3.2"/>
    <property type="gene ID" value="Pp3c12_19070"/>
</dbReference>
<dbReference type="EnsemblPlants" id="Pp3c12_19070V3.3">
    <property type="protein sequence ID" value="Pp3c12_19070V3.3"/>
    <property type="gene ID" value="Pp3c12_19070"/>
</dbReference>
<organism evidence="2">
    <name type="scientific">Physcomitrium patens</name>
    <name type="common">Spreading-leaved earth moss</name>
    <name type="synonym">Physcomitrella patens</name>
    <dbReference type="NCBI Taxonomy" id="3218"/>
    <lineage>
        <taxon>Eukaryota</taxon>
        <taxon>Viridiplantae</taxon>
        <taxon>Streptophyta</taxon>
        <taxon>Embryophyta</taxon>
        <taxon>Bryophyta</taxon>
        <taxon>Bryophytina</taxon>
        <taxon>Bryopsida</taxon>
        <taxon>Funariidae</taxon>
        <taxon>Funariales</taxon>
        <taxon>Funariaceae</taxon>
        <taxon>Physcomitrium</taxon>
    </lineage>
</organism>
<dbReference type="Gramene" id="Pp3c12_19070V3.4">
    <property type="protein sequence ID" value="Pp3c12_19070V3.4"/>
    <property type="gene ID" value="Pp3c12_19070"/>
</dbReference>
<dbReference type="Gramene" id="Pp3c12_19070V3.3">
    <property type="protein sequence ID" value="Pp3c12_19070V3.3"/>
    <property type="gene ID" value="Pp3c12_19070"/>
</dbReference>
<reference evidence="2 4" key="2">
    <citation type="journal article" date="2018" name="Plant J.">
        <title>The Physcomitrella patens chromosome-scale assembly reveals moss genome structure and evolution.</title>
        <authorList>
            <person name="Lang D."/>
            <person name="Ullrich K.K."/>
            <person name="Murat F."/>
            <person name="Fuchs J."/>
            <person name="Jenkins J."/>
            <person name="Haas F.B."/>
            <person name="Piednoel M."/>
            <person name="Gundlach H."/>
            <person name="Van Bel M."/>
            <person name="Meyberg R."/>
            <person name="Vives C."/>
            <person name="Morata J."/>
            <person name="Symeonidi A."/>
            <person name="Hiss M."/>
            <person name="Muchero W."/>
            <person name="Kamisugi Y."/>
            <person name="Saleh O."/>
            <person name="Blanc G."/>
            <person name="Decker E.L."/>
            <person name="van Gessel N."/>
            <person name="Grimwood J."/>
            <person name="Hayes R.D."/>
            <person name="Graham S.W."/>
            <person name="Gunter L.E."/>
            <person name="McDaniel S.F."/>
            <person name="Hoernstein S.N.W."/>
            <person name="Larsson A."/>
            <person name="Li F.W."/>
            <person name="Perroud P.F."/>
            <person name="Phillips J."/>
            <person name="Ranjan P."/>
            <person name="Rokshar D.S."/>
            <person name="Rothfels C.J."/>
            <person name="Schneider L."/>
            <person name="Shu S."/>
            <person name="Stevenson D.W."/>
            <person name="Thummler F."/>
            <person name="Tillich M."/>
            <person name="Villarreal Aguilar J.C."/>
            <person name="Widiez T."/>
            <person name="Wong G.K."/>
            <person name="Wymore A."/>
            <person name="Zhang Y."/>
            <person name="Zimmer A.D."/>
            <person name="Quatrano R.S."/>
            <person name="Mayer K.F.X."/>
            <person name="Goodstein D."/>
            <person name="Casacuberta J.M."/>
            <person name="Vandepoele K."/>
            <person name="Reski R."/>
            <person name="Cuming A.C."/>
            <person name="Tuskan G.A."/>
            <person name="Maumus F."/>
            <person name="Salse J."/>
            <person name="Schmutz J."/>
            <person name="Rensing S.A."/>
        </authorList>
    </citation>
    <scope>NUCLEOTIDE SEQUENCE [LARGE SCALE GENOMIC DNA]</scope>
    <source>
        <strain evidence="3 4">cv. Gransden 2004</strain>
    </source>
</reference>
<evidence type="ECO:0000313" key="4">
    <source>
        <dbReference type="Proteomes" id="UP000006727"/>
    </source>
</evidence>
<feature type="compositionally biased region" description="Polar residues" evidence="1">
    <location>
        <begin position="256"/>
        <end position="276"/>
    </location>
</feature>
<dbReference type="KEGG" id="ppp:112289321"/>
<keyword evidence="4" id="KW-1185">Reference proteome</keyword>
<dbReference type="RefSeq" id="XP_024390224.1">
    <property type="nucleotide sequence ID" value="XM_024534456.2"/>
</dbReference>
<dbReference type="GeneID" id="112289321"/>
<dbReference type="EnsemblPlants" id="Pp3c12_19070V3.5">
    <property type="protein sequence ID" value="Pp3c12_19070V3.5"/>
    <property type="gene ID" value="Pp3c12_19070"/>
</dbReference>
<feature type="compositionally biased region" description="Low complexity" evidence="1">
    <location>
        <begin position="423"/>
        <end position="433"/>
    </location>
</feature>
<name>A0A2K1JRF1_PHYPA</name>
<dbReference type="EnsemblPlants" id="Pp3c12_19070V3.1">
    <property type="protein sequence ID" value="Pp3c12_19070V3.1"/>
    <property type="gene ID" value="Pp3c12_19070"/>
</dbReference>
<accession>A0A2K1JRF1</accession>
<feature type="compositionally biased region" description="Basic and acidic residues" evidence="1">
    <location>
        <begin position="9"/>
        <end position="24"/>
    </location>
</feature>
<dbReference type="OrthoDB" id="10449211at2759"/>
<sequence length="690" mass="76413">MGRLKKMKQHEDMKRATTRNRDSPSKNARSSGQESQPGNSISLQRRYDFVNESDSHKAKVVQLNPKSTPMGSDDEQFFYSRYSSESSMISDKFPTSGAAPSIWEAAPSNSKEQVIIYSDMPIAPLMSSPSTGDHTELVRAQSLGANSDHLHPSGTLLQQNAGGTRLPSGLLYPCSTPEGNRNSCLLNAAHFTFDDNILSPDFAGISEGNTYTEKMFKELVEESKLNHSKSKNGSNSNSKLDAFTISLRVQRDEMQSPVSTLDCPTSPQSPERSFSGTLKRKSLRRRSDENNSISTQLPKSQFARYSMSVDRAVDDECLEGPSEVAWLEPSPCHPDIAKLHSTLASGRKNPSYERSSSNSSTWSISLVQNPVKSVSNMVGRRHQTRFCRLKDAIMSISFTNGDDGSPSSRSRAVKKGKRSEVNSGRSWLGSGRGSSLWACSGRLQTDVTGEPDQHELYMEQEKKDKNIIQQDLQPKADEEEFPFDYPIASTFVFQEAEKSPTSPAVVSRNSGSEDLQSCDHFDDPDDRSFTDSETSNTCSLDSGRLSGVLDYPSEYLPTRKIVYVGRIVDSVGLSNRALSGLSSRALSGFLEIGRSGRFSTDLQRGRILDKVQHPRTPDVRLRIFKSEKPSRRFMLSPCLPFLHRSNKRVPRIQQAPVSGSSRRLQPVNSFTARLGPVAENPPLLDNPISE</sequence>
<gene>
    <name evidence="3" type="primary">LOC112289321</name>
    <name evidence="2" type="ORF">PHYPA_016486</name>
</gene>
<feature type="region of interest" description="Disordered" evidence="1">
    <location>
        <begin position="398"/>
        <end position="433"/>
    </location>
</feature>
<feature type="compositionally biased region" description="Polar residues" evidence="1">
    <location>
        <begin position="499"/>
        <end position="515"/>
    </location>
</feature>
<feature type="region of interest" description="Disordered" evidence="1">
    <location>
        <begin position="1"/>
        <end position="72"/>
    </location>
</feature>
<dbReference type="Gramene" id="Pp3c12_19070V3.1">
    <property type="protein sequence ID" value="Pp3c12_19070V3.1"/>
    <property type="gene ID" value="Pp3c12_19070"/>
</dbReference>
<evidence type="ECO:0000256" key="1">
    <source>
        <dbReference type="SAM" id="MobiDB-lite"/>
    </source>
</evidence>
<proteinExistence type="predicted"/>
<feature type="compositionally biased region" description="Basic and acidic residues" evidence="1">
    <location>
        <begin position="517"/>
        <end position="530"/>
    </location>
</feature>
<dbReference type="AlphaFoldDB" id="A0A2K1JRF1"/>
<reference evidence="2 4" key="1">
    <citation type="journal article" date="2008" name="Science">
        <title>The Physcomitrella genome reveals evolutionary insights into the conquest of land by plants.</title>
        <authorList>
            <person name="Rensing S."/>
            <person name="Lang D."/>
            <person name="Zimmer A."/>
            <person name="Terry A."/>
            <person name="Salamov A."/>
            <person name="Shapiro H."/>
            <person name="Nishiyama T."/>
            <person name="Perroud P.-F."/>
            <person name="Lindquist E."/>
            <person name="Kamisugi Y."/>
            <person name="Tanahashi T."/>
            <person name="Sakakibara K."/>
            <person name="Fujita T."/>
            <person name="Oishi K."/>
            <person name="Shin-I T."/>
            <person name="Kuroki Y."/>
            <person name="Toyoda A."/>
            <person name="Suzuki Y."/>
            <person name="Hashimoto A."/>
            <person name="Yamaguchi K."/>
            <person name="Sugano A."/>
            <person name="Kohara Y."/>
            <person name="Fujiyama A."/>
            <person name="Anterola A."/>
            <person name="Aoki S."/>
            <person name="Ashton N."/>
            <person name="Barbazuk W.B."/>
            <person name="Barker E."/>
            <person name="Bennetzen J."/>
            <person name="Bezanilla M."/>
            <person name="Blankenship R."/>
            <person name="Cho S.H."/>
            <person name="Dutcher S."/>
            <person name="Estelle M."/>
            <person name="Fawcett J.A."/>
            <person name="Gundlach H."/>
            <person name="Hanada K."/>
            <person name="Heyl A."/>
            <person name="Hicks K.A."/>
            <person name="Hugh J."/>
            <person name="Lohr M."/>
            <person name="Mayer K."/>
            <person name="Melkozernov A."/>
            <person name="Murata T."/>
            <person name="Nelson D."/>
            <person name="Pils B."/>
            <person name="Prigge M."/>
            <person name="Reiss B."/>
            <person name="Renner T."/>
            <person name="Rombauts S."/>
            <person name="Rushton P."/>
            <person name="Sanderfoot A."/>
            <person name="Schween G."/>
            <person name="Shiu S.-H."/>
            <person name="Stueber K."/>
            <person name="Theodoulou F.L."/>
            <person name="Tu H."/>
            <person name="Van de Peer Y."/>
            <person name="Verrier P.J."/>
            <person name="Waters E."/>
            <person name="Wood A."/>
            <person name="Yang L."/>
            <person name="Cove D."/>
            <person name="Cuming A."/>
            <person name="Hasebe M."/>
            <person name="Lucas S."/>
            <person name="Mishler D.B."/>
            <person name="Reski R."/>
            <person name="Grigoriev I."/>
            <person name="Quatrano R.S."/>
            <person name="Boore J.L."/>
        </authorList>
    </citation>
    <scope>NUCLEOTIDE SEQUENCE [LARGE SCALE GENOMIC DNA]</scope>
    <source>
        <strain evidence="3 4">cv. Gransden 2004</strain>
    </source>
</reference>
<feature type="region of interest" description="Disordered" evidence="1">
    <location>
        <begin position="254"/>
        <end position="297"/>
    </location>
</feature>